<name>A0A2C9VUW3_MANES</name>
<dbReference type="AlphaFoldDB" id="A0A2C9VUW3"/>
<organism evidence="1">
    <name type="scientific">Manihot esculenta</name>
    <name type="common">Cassava</name>
    <name type="synonym">Jatropha manihot</name>
    <dbReference type="NCBI Taxonomy" id="3983"/>
    <lineage>
        <taxon>Eukaryota</taxon>
        <taxon>Viridiplantae</taxon>
        <taxon>Streptophyta</taxon>
        <taxon>Embryophyta</taxon>
        <taxon>Tracheophyta</taxon>
        <taxon>Spermatophyta</taxon>
        <taxon>Magnoliopsida</taxon>
        <taxon>eudicotyledons</taxon>
        <taxon>Gunneridae</taxon>
        <taxon>Pentapetalae</taxon>
        <taxon>rosids</taxon>
        <taxon>fabids</taxon>
        <taxon>Malpighiales</taxon>
        <taxon>Euphorbiaceae</taxon>
        <taxon>Crotonoideae</taxon>
        <taxon>Manihoteae</taxon>
        <taxon>Manihot</taxon>
    </lineage>
</organism>
<accession>A0A2C9VUW3</accession>
<sequence>MVLSYILSAVPETVEKLRFEWELPYIPCANSLSCDPITSLRIQMKWLRGRVLTRKILTSLGDRKGSLKSEVGHAAVQLKQYLPLALTLKRCRLHNNVLNIRFPGSIRGATYILIAETRRSILNYLLELEGKEPTV</sequence>
<reference evidence="1" key="1">
    <citation type="submission" date="2016-02" db="EMBL/GenBank/DDBJ databases">
        <title>WGS assembly of Manihot esculenta.</title>
        <authorList>
            <person name="Bredeson J.V."/>
            <person name="Prochnik S.E."/>
            <person name="Lyons J.B."/>
            <person name="Schmutz J."/>
            <person name="Grimwood J."/>
            <person name="Vrebalov J."/>
            <person name="Bart R.S."/>
            <person name="Amuge T."/>
            <person name="Ferguson M.E."/>
            <person name="Green R."/>
            <person name="Putnam N."/>
            <person name="Stites J."/>
            <person name="Rounsley S."/>
            <person name="Rokhsar D.S."/>
        </authorList>
    </citation>
    <scope>NUCLEOTIDE SEQUENCE [LARGE SCALE GENOMIC DNA]</scope>
    <source>
        <tissue evidence="1">Leaf</tissue>
    </source>
</reference>
<gene>
    <name evidence="1" type="ORF">MANES_05G097700</name>
</gene>
<protein>
    <submittedName>
        <fullName evidence="1">Uncharacterized protein</fullName>
    </submittedName>
</protein>
<evidence type="ECO:0000313" key="1">
    <source>
        <dbReference type="EMBL" id="OAY49966.1"/>
    </source>
</evidence>
<dbReference type="EMBL" id="CM004391">
    <property type="protein sequence ID" value="OAY49966.1"/>
    <property type="molecule type" value="Genomic_DNA"/>
</dbReference>
<proteinExistence type="predicted"/>